<feature type="transmembrane region" description="Helical" evidence="1">
    <location>
        <begin position="44"/>
        <end position="65"/>
    </location>
</feature>
<dbReference type="Proteomes" id="UP000193642">
    <property type="component" value="Unassembled WGS sequence"/>
</dbReference>
<protein>
    <submittedName>
        <fullName evidence="2">Uncharacterized protein</fullName>
    </submittedName>
</protein>
<keyword evidence="1" id="KW-1133">Transmembrane helix</keyword>
<comment type="caution">
    <text evidence="2">The sequence shown here is derived from an EMBL/GenBank/DDBJ whole genome shotgun (WGS) entry which is preliminary data.</text>
</comment>
<gene>
    <name evidence="2" type="ORF">BCR33DRAFT_766626</name>
</gene>
<keyword evidence="1" id="KW-0812">Transmembrane</keyword>
<reference evidence="2 3" key="1">
    <citation type="submission" date="2016-07" db="EMBL/GenBank/DDBJ databases">
        <title>Pervasive Adenine N6-methylation of Active Genes in Fungi.</title>
        <authorList>
            <consortium name="DOE Joint Genome Institute"/>
            <person name="Mondo S.J."/>
            <person name="Dannebaum R.O."/>
            <person name="Kuo R.C."/>
            <person name="Labutti K."/>
            <person name="Haridas S."/>
            <person name="Kuo A."/>
            <person name="Salamov A."/>
            <person name="Ahrendt S.R."/>
            <person name="Lipzen A."/>
            <person name="Sullivan W."/>
            <person name="Andreopoulos W.B."/>
            <person name="Clum A."/>
            <person name="Lindquist E."/>
            <person name="Daum C."/>
            <person name="Ramamoorthy G.K."/>
            <person name="Gryganskyi A."/>
            <person name="Culley D."/>
            <person name="Magnuson J.K."/>
            <person name="James T.Y."/>
            <person name="O'Malley M.A."/>
            <person name="Stajich J.E."/>
            <person name="Spatafora J.W."/>
            <person name="Visel A."/>
            <person name="Grigoriev I.V."/>
        </authorList>
    </citation>
    <scope>NUCLEOTIDE SEQUENCE [LARGE SCALE GENOMIC DNA]</scope>
    <source>
        <strain evidence="2 3">JEL800</strain>
    </source>
</reference>
<feature type="transmembrane region" description="Helical" evidence="1">
    <location>
        <begin position="211"/>
        <end position="231"/>
    </location>
</feature>
<dbReference type="AlphaFoldDB" id="A0A1Y2C9A3"/>
<dbReference type="EMBL" id="MCGO01000025">
    <property type="protein sequence ID" value="ORY43434.1"/>
    <property type="molecule type" value="Genomic_DNA"/>
</dbReference>
<keyword evidence="3" id="KW-1185">Reference proteome</keyword>
<evidence type="ECO:0000313" key="2">
    <source>
        <dbReference type="EMBL" id="ORY43434.1"/>
    </source>
</evidence>
<keyword evidence="1" id="KW-0472">Membrane</keyword>
<organism evidence="2 3">
    <name type="scientific">Rhizoclosmatium globosum</name>
    <dbReference type="NCBI Taxonomy" id="329046"/>
    <lineage>
        <taxon>Eukaryota</taxon>
        <taxon>Fungi</taxon>
        <taxon>Fungi incertae sedis</taxon>
        <taxon>Chytridiomycota</taxon>
        <taxon>Chytridiomycota incertae sedis</taxon>
        <taxon>Chytridiomycetes</taxon>
        <taxon>Chytridiales</taxon>
        <taxon>Chytriomycetaceae</taxon>
        <taxon>Rhizoclosmatium</taxon>
    </lineage>
</organism>
<feature type="transmembrane region" description="Helical" evidence="1">
    <location>
        <begin position="237"/>
        <end position="261"/>
    </location>
</feature>
<evidence type="ECO:0000313" key="3">
    <source>
        <dbReference type="Proteomes" id="UP000193642"/>
    </source>
</evidence>
<feature type="transmembrane region" description="Helical" evidence="1">
    <location>
        <begin position="6"/>
        <end position="32"/>
    </location>
</feature>
<evidence type="ECO:0000256" key="1">
    <source>
        <dbReference type="SAM" id="Phobius"/>
    </source>
</evidence>
<feature type="transmembrane region" description="Helical" evidence="1">
    <location>
        <begin position="165"/>
        <end position="190"/>
    </location>
</feature>
<proteinExistence type="predicted"/>
<sequence length="324" mass="36457">MDWSSASHFIIVSAVLTGTSVIGLIALTYFILYHEIYERNLRFTLHNIATSFNTLLFLMGVSLVFIYSTNILRYYMDPGSLSRKVTVLCQDLFISTFEICYCIFSFKRTSPVVELEAPLLVVQMGRVVRVVPFLFYLQVIPAVIELAIVNTGAVGYEKSLQLIEYILAAIAAVIVVTLDTVLLTTFIRFLRKTKQDENIKVDERFLIIVKYGVFVAGCAFTAVGFYSAFAITIKEGFLVTFLSLMSLIFWGLLAMKCSLFYEDVRRGILNQSNLERVLGKKELQEIKESSQKRLVSVRIEKGSLALSPSRISHNNRSAVSLANG</sequence>
<feature type="transmembrane region" description="Helical" evidence="1">
    <location>
        <begin position="85"/>
        <end position="106"/>
    </location>
</feature>
<dbReference type="OrthoDB" id="2100544at2759"/>
<accession>A0A1Y2C9A3</accession>
<name>A0A1Y2C9A3_9FUNG</name>
<feature type="transmembrane region" description="Helical" evidence="1">
    <location>
        <begin position="127"/>
        <end position="153"/>
    </location>
</feature>